<evidence type="ECO:0000313" key="1">
    <source>
        <dbReference type="EMBL" id="SVD73208.1"/>
    </source>
</evidence>
<dbReference type="PANTHER" id="PTHR20883:SF48">
    <property type="entry name" value="ECTOINE DIOXYGENASE"/>
    <property type="match status" value="1"/>
</dbReference>
<reference evidence="1" key="1">
    <citation type="submission" date="2018-05" db="EMBL/GenBank/DDBJ databases">
        <authorList>
            <person name="Lanie J.A."/>
            <person name="Ng W.-L."/>
            <person name="Kazmierczak K.M."/>
            <person name="Andrzejewski T.M."/>
            <person name="Davidsen T.M."/>
            <person name="Wayne K.J."/>
            <person name="Tettelin H."/>
            <person name="Glass J.I."/>
            <person name="Rusch D."/>
            <person name="Podicherti R."/>
            <person name="Tsui H.-C.T."/>
            <person name="Winkler M.E."/>
        </authorList>
    </citation>
    <scope>NUCLEOTIDE SEQUENCE</scope>
</reference>
<dbReference type="SUPFAM" id="SSF51197">
    <property type="entry name" value="Clavaminate synthase-like"/>
    <property type="match status" value="1"/>
</dbReference>
<dbReference type="EMBL" id="UINC01169594">
    <property type="protein sequence ID" value="SVD73208.1"/>
    <property type="molecule type" value="Genomic_DNA"/>
</dbReference>
<dbReference type="PANTHER" id="PTHR20883">
    <property type="entry name" value="PHYTANOYL-COA DIOXYGENASE DOMAIN CONTAINING 1"/>
    <property type="match status" value="1"/>
</dbReference>
<dbReference type="GO" id="GO:0046872">
    <property type="term" value="F:metal ion binding"/>
    <property type="evidence" value="ECO:0007669"/>
    <property type="project" value="UniProtKB-ARBA"/>
</dbReference>
<dbReference type="GO" id="GO:0016491">
    <property type="term" value="F:oxidoreductase activity"/>
    <property type="evidence" value="ECO:0007669"/>
    <property type="project" value="UniProtKB-ARBA"/>
</dbReference>
<dbReference type="Gene3D" id="2.60.120.620">
    <property type="entry name" value="q2cbj1_9rhob like domain"/>
    <property type="match status" value="1"/>
</dbReference>
<gene>
    <name evidence="1" type="ORF">METZ01_LOCUS426062</name>
</gene>
<sequence length="231" mass="25689">MLNTDPAHYDKVGYCFFPEILEQAETTALQHLLNEALSDSADDLDRPGYVGEPHSHNLRWLEICRHPRILDAVEAILGPNLILVYSSVFIKRPHDPTQVAWHQDNTYWPSVHGTDVVTLWLAVDDADAENAAMQIIPGSQSGHTEIEMIPSGDHQALNSKVAVTPEQEASAITLAMRAGSLSIHDSYILHSSAANQSERRRAGYTIRYCSTNTAWVDTDEHPIPVFLVRGE</sequence>
<proteinExistence type="predicted"/>
<evidence type="ECO:0008006" key="2">
    <source>
        <dbReference type="Google" id="ProtNLM"/>
    </source>
</evidence>
<dbReference type="AlphaFoldDB" id="A0A382XSE7"/>
<name>A0A382XSE7_9ZZZZ</name>
<dbReference type="InterPro" id="IPR008775">
    <property type="entry name" value="Phytyl_CoA_dOase-like"/>
</dbReference>
<dbReference type="Pfam" id="PF05721">
    <property type="entry name" value="PhyH"/>
    <property type="match status" value="1"/>
</dbReference>
<organism evidence="1">
    <name type="scientific">marine metagenome</name>
    <dbReference type="NCBI Taxonomy" id="408172"/>
    <lineage>
        <taxon>unclassified sequences</taxon>
        <taxon>metagenomes</taxon>
        <taxon>ecological metagenomes</taxon>
    </lineage>
</organism>
<protein>
    <recommendedName>
        <fullName evidence="2">Fe2OG dioxygenase domain-containing protein</fullName>
    </recommendedName>
</protein>
<feature type="non-terminal residue" evidence="1">
    <location>
        <position position="231"/>
    </location>
</feature>
<accession>A0A382XSE7</accession>